<dbReference type="Pfam" id="PF00520">
    <property type="entry name" value="Ion_trans"/>
    <property type="match status" value="1"/>
</dbReference>
<keyword evidence="17" id="KW-1185">Reference proteome</keyword>
<comment type="caution">
    <text evidence="16">The sequence shown here is derived from an EMBL/GenBank/DDBJ whole genome shotgun (WGS) entry which is preliminary data.</text>
</comment>
<feature type="transmembrane region" description="Helical" evidence="13">
    <location>
        <begin position="103"/>
        <end position="124"/>
    </location>
</feature>
<comment type="subcellular location">
    <subcellularLocation>
        <location evidence="1">Membrane</location>
        <topology evidence="1">Multi-pass membrane protein</topology>
    </subcellularLocation>
</comment>
<dbReference type="Proteomes" id="UP000253817">
    <property type="component" value="Unassembled WGS sequence"/>
</dbReference>
<dbReference type="PRINTS" id="PR00169">
    <property type="entry name" value="KCHANNEL"/>
</dbReference>
<dbReference type="EMBL" id="PPTT01000040">
    <property type="protein sequence ID" value="RDB65098.1"/>
    <property type="molecule type" value="Genomic_DNA"/>
</dbReference>
<keyword evidence="6" id="KW-0851">Voltage-gated channel</keyword>
<keyword evidence="8 13" id="KW-1133">Transmembrane helix</keyword>
<feature type="transmembrane region" description="Helical" evidence="13">
    <location>
        <begin position="228"/>
        <end position="254"/>
    </location>
</feature>
<organism evidence="16 18">
    <name type="scientific">Eggerthella sinensis</name>
    <dbReference type="NCBI Taxonomy" id="242230"/>
    <lineage>
        <taxon>Bacteria</taxon>
        <taxon>Bacillati</taxon>
        <taxon>Actinomycetota</taxon>
        <taxon>Coriobacteriia</taxon>
        <taxon>Eggerthellales</taxon>
        <taxon>Eggerthellaceae</taxon>
        <taxon>Eggerthella</taxon>
    </lineage>
</organism>
<keyword evidence="3" id="KW-0633">Potassium transport</keyword>
<evidence type="ECO:0000256" key="4">
    <source>
        <dbReference type="ARBA" id="ARBA00022692"/>
    </source>
</evidence>
<evidence type="ECO:0000313" key="15">
    <source>
        <dbReference type="EMBL" id="RDB65098.1"/>
    </source>
</evidence>
<evidence type="ECO:0000256" key="2">
    <source>
        <dbReference type="ARBA" id="ARBA00022448"/>
    </source>
</evidence>
<dbReference type="RefSeq" id="WP_114547730.1">
    <property type="nucleotide sequence ID" value="NZ_JAJCHC010000004.1"/>
</dbReference>
<dbReference type="GO" id="GO:0005249">
    <property type="term" value="F:voltage-gated potassium channel activity"/>
    <property type="evidence" value="ECO:0007669"/>
    <property type="project" value="InterPro"/>
</dbReference>
<evidence type="ECO:0000259" key="14">
    <source>
        <dbReference type="Pfam" id="PF00520"/>
    </source>
</evidence>
<reference evidence="15 17" key="1">
    <citation type="journal article" date="2018" name="Elife">
        <title>Discovery and characterization of a prevalent human gut bacterial enzyme sufficient for the inactivation of a family of plant toxins.</title>
        <authorList>
            <person name="Koppel N."/>
            <person name="Bisanz J.E."/>
            <person name="Pandelia M.E."/>
            <person name="Turnbaugh P.J."/>
            <person name="Balskus E.P."/>
        </authorList>
    </citation>
    <scope>NUCLEOTIDE SEQUENCE [LARGE SCALE GENOMIC DNA]</scope>
    <source>
        <strain evidence="15 17">DSM 16107</strain>
    </source>
</reference>
<keyword evidence="2" id="KW-0813">Transport</keyword>
<evidence type="ECO:0000256" key="13">
    <source>
        <dbReference type="SAM" id="Phobius"/>
    </source>
</evidence>
<accession>A0A3N0IZI8</accession>
<dbReference type="OrthoDB" id="9799090at2"/>
<name>A0A3N0IZI8_9ACTN</name>
<evidence type="ECO:0000256" key="9">
    <source>
        <dbReference type="ARBA" id="ARBA00023065"/>
    </source>
</evidence>
<evidence type="ECO:0000256" key="8">
    <source>
        <dbReference type="ARBA" id="ARBA00022989"/>
    </source>
</evidence>
<keyword evidence="9" id="KW-0406">Ion transport</keyword>
<keyword evidence="10 13" id="KW-0472">Membrane</keyword>
<keyword evidence="11" id="KW-0407">Ion channel</keyword>
<dbReference type="PANTHER" id="PTHR11537:SF254">
    <property type="entry name" value="POTASSIUM VOLTAGE-GATED CHANNEL PROTEIN SHAB"/>
    <property type="match status" value="1"/>
</dbReference>
<gene>
    <name evidence="15" type="ORF">C1876_16040</name>
    <name evidence="16" type="ORF">DMP09_05040</name>
</gene>
<dbReference type="GO" id="GO:0001508">
    <property type="term" value="P:action potential"/>
    <property type="evidence" value="ECO:0007669"/>
    <property type="project" value="TreeGrafter"/>
</dbReference>
<feature type="domain" description="Ion transport" evidence="14">
    <location>
        <begin position="37"/>
        <end position="254"/>
    </location>
</feature>
<dbReference type="InterPro" id="IPR027359">
    <property type="entry name" value="Volt_channel_dom_sf"/>
</dbReference>
<feature type="transmembrane region" description="Helical" evidence="13">
    <location>
        <begin position="31"/>
        <end position="52"/>
    </location>
</feature>
<dbReference type="Gene3D" id="1.20.120.350">
    <property type="entry name" value="Voltage-gated potassium channels. Chain C"/>
    <property type="match status" value="1"/>
</dbReference>
<feature type="transmembrane region" description="Helical" evidence="13">
    <location>
        <begin position="167"/>
        <end position="186"/>
    </location>
</feature>
<dbReference type="GO" id="GO:0008076">
    <property type="term" value="C:voltage-gated potassium channel complex"/>
    <property type="evidence" value="ECO:0007669"/>
    <property type="project" value="InterPro"/>
</dbReference>
<dbReference type="PANTHER" id="PTHR11537">
    <property type="entry name" value="VOLTAGE-GATED POTASSIUM CHANNEL"/>
    <property type="match status" value="1"/>
</dbReference>
<sequence>MSKRTAEQRDPSACKRQTYYALEDVRRGNGIARFVGIGLFVLIVANAVLVFAETYSLPSGVSRVFLIFGLASSVCFGVEYAARLWVADLVHPGMRPARARLRYALSPMGIIDLLAFLPGLLVLLVPLSSSMLNAARIVRLVRLVKLSRYMRGLRSIGRVFRKRRQEIIAAFTVLALLTVTASVLMYEIEHPVQPDKFDSVFTGMYWAMTTITSTGYGDIVPITAPGRFVGFCTMLLSIAVVAIPAGIFSAGFVTEFRAQDAHERRHERREKREAALDEERDDAQDDETRQDEDGSGPQSS</sequence>
<dbReference type="SUPFAM" id="SSF81324">
    <property type="entry name" value="Voltage-gated potassium channels"/>
    <property type="match status" value="1"/>
</dbReference>
<evidence type="ECO:0000256" key="11">
    <source>
        <dbReference type="ARBA" id="ARBA00023303"/>
    </source>
</evidence>
<evidence type="ECO:0000313" key="16">
    <source>
        <dbReference type="EMBL" id="RNM42394.1"/>
    </source>
</evidence>
<proteinExistence type="predicted"/>
<keyword evidence="5" id="KW-0631">Potassium channel</keyword>
<dbReference type="EMBL" id="QICC01000013">
    <property type="protein sequence ID" value="RNM42394.1"/>
    <property type="molecule type" value="Genomic_DNA"/>
</dbReference>
<evidence type="ECO:0000256" key="10">
    <source>
        <dbReference type="ARBA" id="ARBA00023136"/>
    </source>
</evidence>
<evidence type="ECO:0000256" key="3">
    <source>
        <dbReference type="ARBA" id="ARBA00022538"/>
    </source>
</evidence>
<dbReference type="Proteomes" id="UP000270112">
    <property type="component" value="Unassembled WGS sequence"/>
</dbReference>
<feature type="region of interest" description="Disordered" evidence="12">
    <location>
        <begin position="260"/>
        <end position="300"/>
    </location>
</feature>
<evidence type="ECO:0000256" key="12">
    <source>
        <dbReference type="SAM" id="MobiDB-lite"/>
    </source>
</evidence>
<dbReference type="InterPro" id="IPR005821">
    <property type="entry name" value="Ion_trans_dom"/>
</dbReference>
<reference evidence="16" key="3">
    <citation type="journal article" date="2019" name="Microbiol. Resour. Announc.">
        <title>Draft Genome Sequences of Type Strains of Gordonibacter faecihominis, Paraeggerthella hongkongensis, Parvibacter caecicola,Slackia equolifaciens, Slackia faecicanis, and Slackia isoflavoniconvertens.</title>
        <authorList>
            <person name="Danylec N."/>
            <person name="Stoll D.A."/>
            <person name="Dotsch A."/>
            <person name="Huch M."/>
        </authorList>
    </citation>
    <scope>NUCLEOTIDE SEQUENCE</scope>
    <source>
        <strain evidence="16">DSM 16107</strain>
    </source>
</reference>
<evidence type="ECO:0000256" key="5">
    <source>
        <dbReference type="ARBA" id="ARBA00022826"/>
    </source>
</evidence>
<evidence type="ECO:0000256" key="7">
    <source>
        <dbReference type="ARBA" id="ARBA00022958"/>
    </source>
</evidence>
<protein>
    <submittedName>
        <fullName evidence="16">Ion transporter</fullName>
    </submittedName>
</protein>
<reference evidence="18" key="2">
    <citation type="submission" date="2018-05" db="EMBL/GenBank/DDBJ databases">
        <title>Genome Sequencing of selected type strains of the family Eggerthellaceae.</title>
        <authorList>
            <person name="Danylec N."/>
            <person name="Stoll D.A."/>
            <person name="Doetsch A."/>
            <person name="Huch M."/>
        </authorList>
    </citation>
    <scope>NUCLEOTIDE SEQUENCE [LARGE SCALE GENOMIC DNA]</scope>
    <source>
        <strain evidence="18">DSM 16107</strain>
    </source>
</reference>
<feature type="compositionally biased region" description="Basic and acidic residues" evidence="12">
    <location>
        <begin position="260"/>
        <end position="277"/>
    </location>
</feature>
<dbReference type="Gene3D" id="1.10.287.70">
    <property type="match status" value="1"/>
</dbReference>
<dbReference type="AlphaFoldDB" id="A0A3N0IZI8"/>
<evidence type="ECO:0000256" key="6">
    <source>
        <dbReference type="ARBA" id="ARBA00022882"/>
    </source>
</evidence>
<feature type="compositionally biased region" description="Acidic residues" evidence="12">
    <location>
        <begin position="278"/>
        <end position="294"/>
    </location>
</feature>
<keyword evidence="7" id="KW-0630">Potassium</keyword>
<feature type="transmembrane region" description="Helical" evidence="13">
    <location>
        <begin position="64"/>
        <end position="82"/>
    </location>
</feature>
<keyword evidence="4 13" id="KW-0812">Transmembrane</keyword>
<dbReference type="InterPro" id="IPR028325">
    <property type="entry name" value="VG_K_chnl"/>
</dbReference>
<evidence type="ECO:0000313" key="17">
    <source>
        <dbReference type="Proteomes" id="UP000253817"/>
    </source>
</evidence>
<evidence type="ECO:0000313" key="18">
    <source>
        <dbReference type="Proteomes" id="UP000270112"/>
    </source>
</evidence>
<evidence type="ECO:0000256" key="1">
    <source>
        <dbReference type="ARBA" id="ARBA00004141"/>
    </source>
</evidence>